<evidence type="ECO:0000313" key="1">
    <source>
        <dbReference type="EMBL" id="KKL20219.1"/>
    </source>
</evidence>
<sequence>MEDLENAVRVFLEDNYHANINQIIKFLLEIGFYFEELSDLRDKIEEILKKYNEAKLLKYDNITRNYTLKQTNFIEFEKENKLKNYGCTMLATIIKTNEKESVDLVEL</sequence>
<comment type="caution">
    <text evidence="1">The sequence shown here is derived from an EMBL/GenBank/DDBJ whole genome shotgun (WGS) entry which is preliminary data.</text>
</comment>
<dbReference type="AlphaFoldDB" id="A0A0F9BE76"/>
<gene>
    <name evidence="1" type="ORF">LCGC14_2457660</name>
</gene>
<proteinExistence type="predicted"/>
<reference evidence="1" key="1">
    <citation type="journal article" date="2015" name="Nature">
        <title>Complex archaea that bridge the gap between prokaryotes and eukaryotes.</title>
        <authorList>
            <person name="Spang A."/>
            <person name="Saw J.H."/>
            <person name="Jorgensen S.L."/>
            <person name="Zaremba-Niedzwiedzka K."/>
            <person name="Martijn J."/>
            <person name="Lind A.E."/>
            <person name="van Eijk R."/>
            <person name="Schleper C."/>
            <person name="Guy L."/>
            <person name="Ettema T.J."/>
        </authorList>
    </citation>
    <scope>NUCLEOTIDE SEQUENCE</scope>
</reference>
<protein>
    <submittedName>
        <fullName evidence="1">Uncharacterized protein</fullName>
    </submittedName>
</protein>
<accession>A0A0F9BE76</accession>
<organism evidence="1">
    <name type="scientific">marine sediment metagenome</name>
    <dbReference type="NCBI Taxonomy" id="412755"/>
    <lineage>
        <taxon>unclassified sequences</taxon>
        <taxon>metagenomes</taxon>
        <taxon>ecological metagenomes</taxon>
    </lineage>
</organism>
<feature type="non-terminal residue" evidence="1">
    <location>
        <position position="107"/>
    </location>
</feature>
<dbReference type="EMBL" id="LAZR01038183">
    <property type="protein sequence ID" value="KKL20219.1"/>
    <property type="molecule type" value="Genomic_DNA"/>
</dbReference>
<name>A0A0F9BE76_9ZZZZ</name>